<gene>
    <name evidence="2" type="ORF">N0B31_15570</name>
</gene>
<evidence type="ECO:0000313" key="3">
    <source>
        <dbReference type="Proteomes" id="UP001057580"/>
    </source>
</evidence>
<feature type="transmembrane region" description="Helical" evidence="1">
    <location>
        <begin position="35"/>
        <end position="57"/>
    </location>
</feature>
<dbReference type="RefSeq" id="WP_260592546.1">
    <property type="nucleotide sequence ID" value="NZ_CP104003.1"/>
</dbReference>
<feature type="transmembrane region" description="Helical" evidence="1">
    <location>
        <begin position="102"/>
        <end position="123"/>
    </location>
</feature>
<keyword evidence="1" id="KW-0472">Membrane</keyword>
<keyword evidence="3" id="KW-1185">Reference proteome</keyword>
<sequence>MIRQRDARDDVGLAAAGAVLAGLALTYTGSEVVIFLAWAGLLLTALGGVALGYDVVAKFRPSSGRLARAEGAVVFGLGGYVAATAVFAAATPADFPMHASVYRPGVVLNVVLVAISESVLLLARSIDARWPGKDTNTSRPK</sequence>
<evidence type="ECO:0000256" key="1">
    <source>
        <dbReference type="SAM" id="Phobius"/>
    </source>
</evidence>
<dbReference type="AlphaFoldDB" id="A0A9E7UA12"/>
<name>A0A9E7UA12_9EURY</name>
<keyword evidence="1" id="KW-0812">Transmembrane</keyword>
<feature type="transmembrane region" description="Helical" evidence="1">
    <location>
        <begin position="12"/>
        <end position="29"/>
    </location>
</feature>
<protein>
    <submittedName>
        <fullName evidence="2">Uncharacterized protein</fullName>
    </submittedName>
</protein>
<proteinExistence type="predicted"/>
<keyword evidence="1" id="KW-1133">Transmembrane helix</keyword>
<feature type="transmembrane region" description="Helical" evidence="1">
    <location>
        <begin position="69"/>
        <end position="90"/>
    </location>
</feature>
<dbReference type="EMBL" id="CP104003">
    <property type="protein sequence ID" value="UWM53552.1"/>
    <property type="molecule type" value="Genomic_DNA"/>
</dbReference>
<reference evidence="2" key="1">
    <citation type="submission" date="2022-09" db="EMBL/GenBank/DDBJ databases">
        <title>Diverse halophilic archaea isolated from saline environments.</title>
        <authorList>
            <person name="Cui H.-L."/>
        </authorList>
    </citation>
    <scope>NUCLEOTIDE SEQUENCE</scope>
    <source>
        <strain evidence="2">ZS-35-S2</strain>
    </source>
</reference>
<accession>A0A9E7UA12</accession>
<evidence type="ECO:0000313" key="2">
    <source>
        <dbReference type="EMBL" id="UWM53552.1"/>
    </source>
</evidence>
<dbReference type="KEGG" id="ssai:N0B31_15570"/>
<dbReference type="GeneID" id="74943870"/>
<dbReference type="Proteomes" id="UP001057580">
    <property type="component" value="Chromosome"/>
</dbReference>
<organism evidence="2 3">
    <name type="scientific">Salinirubellus salinus</name>
    <dbReference type="NCBI Taxonomy" id="1364945"/>
    <lineage>
        <taxon>Archaea</taxon>
        <taxon>Methanobacteriati</taxon>
        <taxon>Methanobacteriota</taxon>
        <taxon>Stenosarchaea group</taxon>
        <taxon>Halobacteria</taxon>
        <taxon>Halobacteriales</taxon>
        <taxon>Natronomonadaceae</taxon>
        <taxon>Salinirubellus</taxon>
    </lineage>
</organism>